<protein>
    <submittedName>
        <fullName evidence="1">Uncharacterized protein</fullName>
    </submittedName>
</protein>
<evidence type="ECO:0000313" key="2">
    <source>
        <dbReference type="Proteomes" id="UP000240880"/>
    </source>
</evidence>
<evidence type="ECO:0000313" key="1">
    <source>
        <dbReference type="EMBL" id="PSN83723.1"/>
    </source>
</evidence>
<reference evidence="1 2" key="1">
    <citation type="submission" date="2017-04" db="EMBL/GenBank/DDBJ databases">
        <title>Novel microbial lineages endemic to geothermal iron-oxide mats fill important gaps in the evolutionary history of Archaea.</title>
        <authorList>
            <person name="Jay Z.J."/>
            <person name="Beam J.P."/>
            <person name="Dlakic M."/>
            <person name="Rusch D.B."/>
            <person name="Kozubal M.A."/>
            <person name="Inskeep W.P."/>
        </authorList>
    </citation>
    <scope>NUCLEOTIDE SEQUENCE [LARGE SCALE GENOMIC DNA]</scope>
    <source>
        <strain evidence="1">OSP_D</strain>
    </source>
</reference>
<proteinExistence type="predicted"/>
<sequence>MVYYFKFVGSFSSQIIHKNHRLCTSLRIQNAHKIIKQLSLAKRLYTSGHQYIFIKLPKPRQSGDSKRYARNIRCACKSLQVQSVLLKNNREGVES</sequence>
<dbReference type="EMBL" id="NEXC01000016">
    <property type="protein sequence ID" value="PSN83723.1"/>
    <property type="molecule type" value="Genomic_DNA"/>
</dbReference>
<dbReference type="AlphaFoldDB" id="A0A2R6ABN0"/>
<dbReference type="Proteomes" id="UP000240880">
    <property type="component" value="Unassembled WGS sequence"/>
</dbReference>
<name>A0A2R6ABN0_9ARCH</name>
<organism evidence="1 2">
    <name type="scientific">Candidatus Marsarchaeota G1 archaeon OSP_D</name>
    <dbReference type="NCBI Taxonomy" id="1978155"/>
    <lineage>
        <taxon>Archaea</taxon>
        <taxon>Candidatus Marsarchaeota</taxon>
        <taxon>Candidatus Marsarchaeota group 1</taxon>
    </lineage>
</organism>
<accession>A0A2R6ABN0</accession>
<gene>
    <name evidence="1" type="ORF">B9Q01_03655</name>
</gene>
<comment type="caution">
    <text evidence="1">The sequence shown here is derived from an EMBL/GenBank/DDBJ whole genome shotgun (WGS) entry which is preliminary data.</text>
</comment>